<dbReference type="GO" id="GO:0003700">
    <property type="term" value="F:DNA-binding transcription factor activity"/>
    <property type="evidence" value="ECO:0007669"/>
    <property type="project" value="InterPro"/>
</dbReference>
<accession>A0A146G4Z6</accession>
<dbReference type="AlphaFoldDB" id="A0A146G4Z6"/>
<keyword evidence="4" id="KW-0804">Transcription</keyword>
<dbReference type="Pfam" id="PF08220">
    <property type="entry name" value="HTH_DeoR"/>
    <property type="match status" value="1"/>
</dbReference>
<dbReference type="Proteomes" id="UP000076023">
    <property type="component" value="Unassembled WGS sequence"/>
</dbReference>
<dbReference type="RefSeq" id="WP_075078477.1">
    <property type="nucleotide sequence ID" value="NZ_BDCO01000002.1"/>
</dbReference>
<dbReference type="InterPro" id="IPR018356">
    <property type="entry name" value="Tscrpt_reg_HTH_DeoR_CS"/>
</dbReference>
<evidence type="ECO:0000256" key="1">
    <source>
        <dbReference type="ARBA" id="ARBA00022491"/>
    </source>
</evidence>
<organism evidence="6 7">
    <name type="scientific">Terrimicrobium sacchariphilum</name>
    <dbReference type="NCBI Taxonomy" id="690879"/>
    <lineage>
        <taxon>Bacteria</taxon>
        <taxon>Pseudomonadati</taxon>
        <taxon>Verrucomicrobiota</taxon>
        <taxon>Terrimicrobiia</taxon>
        <taxon>Terrimicrobiales</taxon>
        <taxon>Terrimicrobiaceae</taxon>
        <taxon>Terrimicrobium</taxon>
    </lineage>
</organism>
<evidence type="ECO:0000256" key="4">
    <source>
        <dbReference type="ARBA" id="ARBA00023163"/>
    </source>
</evidence>
<feature type="domain" description="HTH deoR-type" evidence="5">
    <location>
        <begin position="3"/>
        <end position="58"/>
    </location>
</feature>
<dbReference type="PRINTS" id="PR00037">
    <property type="entry name" value="HTHLACR"/>
</dbReference>
<keyword evidence="7" id="KW-1185">Reference proteome</keyword>
<dbReference type="GO" id="GO:0003677">
    <property type="term" value="F:DNA binding"/>
    <property type="evidence" value="ECO:0007669"/>
    <property type="project" value="UniProtKB-KW"/>
</dbReference>
<dbReference type="PANTHER" id="PTHR30363">
    <property type="entry name" value="HTH-TYPE TRANSCRIPTIONAL REGULATOR SRLR-RELATED"/>
    <property type="match status" value="1"/>
</dbReference>
<evidence type="ECO:0000259" key="5">
    <source>
        <dbReference type="PROSITE" id="PS51000"/>
    </source>
</evidence>
<keyword evidence="2" id="KW-0805">Transcription regulation</keyword>
<dbReference type="Pfam" id="PF00455">
    <property type="entry name" value="DeoRC"/>
    <property type="match status" value="1"/>
</dbReference>
<dbReference type="SMART" id="SM00420">
    <property type="entry name" value="HTH_DEOR"/>
    <property type="match status" value="1"/>
</dbReference>
<dbReference type="Gene3D" id="3.40.50.1360">
    <property type="match status" value="1"/>
</dbReference>
<dbReference type="OrthoDB" id="9797223at2"/>
<dbReference type="Gene3D" id="1.10.10.10">
    <property type="entry name" value="Winged helix-like DNA-binding domain superfamily/Winged helix DNA-binding domain"/>
    <property type="match status" value="1"/>
</dbReference>
<dbReference type="InParanoid" id="A0A146G4Z6"/>
<dbReference type="SMART" id="SM01134">
    <property type="entry name" value="DeoRC"/>
    <property type="match status" value="1"/>
</dbReference>
<name>A0A146G4Z6_TERSA</name>
<dbReference type="PROSITE" id="PS00894">
    <property type="entry name" value="HTH_DEOR_1"/>
    <property type="match status" value="1"/>
</dbReference>
<dbReference type="PROSITE" id="PS51000">
    <property type="entry name" value="HTH_DEOR_2"/>
    <property type="match status" value="1"/>
</dbReference>
<reference evidence="7" key="1">
    <citation type="journal article" date="2017" name="Genome Announc.">
        <title>Draft Genome Sequence of Terrimicrobium sacchariphilum NM-5T, a Facultative Anaerobic Soil Bacterium of the Class Spartobacteria.</title>
        <authorList>
            <person name="Qiu Y.L."/>
            <person name="Tourlousse D.M."/>
            <person name="Matsuura N."/>
            <person name="Ohashi A."/>
            <person name="Sekiguchi Y."/>
        </authorList>
    </citation>
    <scope>NUCLEOTIDE SEQUENCE [LARGE SCALE GENOMIC DNA]</scope>
    <source>
        <strain evidence="7">NM-5</strain>
    </source>
</reference>
<dbReference type="STRING" id="690879.TSACC_21050"/>
<sequence>MFAEERQNAIRKIVREHRRLGFSELQEMVKVSPATLRRDLTDLEKSGDILRVHGGVLDPRYVRSEVSFDERLLRNRSAKRSIAEAAAALIPPGACVFIDAGSTCLEAGKMLLRRKDVRIISHSVALTALSLQGDAEFLCLGGELRRVSGALIGAEAIGALAHLKADYAFLGASGLDAEGCFTTELTEAEMKRAILARSKRSILLADFSKWSQPSTVRFAGWDMIHEWVTNAEPEKREVRALVKAGVRLRKA</sequence>
<dbReference type="InterPro" id="IPR014036">
    <property type="entry name" value="DeoR-like_C"/>
</dbReference>
<protein>
    <submittedName>
        <fullName evidence="6">DeoR family transcriptional regulator</fullName>
    </submittedName>
</protein>
<dbReference type="InterPro" id="IPR036390">
    <property type="entry name" value="WH_DNA-bd_sf"/>
</dbReference>
<dbReference type="InterPro" id="IPR001034">
    <property type="entry name" value="DeoR_HTH"/>
</dbReference>
<dbReference type="SUPFAM" id="SSF100950">
    <property type="entry name" value="NagB/RpiA/CoA transferase-like"/>
    <property type="match status" value="1"/>
</dbReference>
<dbReference type="SUPFAM" id="SSF46785">
    <property type="entry name" value="Winged helix' DNA-binding domain"/>
    <property type="match status" value="1"/>
</dbReference>
<dbReference type="EMBL" id="BDCO01000002">
    <property type="protein sequence ID" value="GAT32651.1"/>
    <property type="molecule type" value="Genomic_DNA"/>
</dbReference>
<evidence type="ECO:0000256" key="2">
    <source>
        <dbReference type="ARBA" id="ARBA00023015"/>
    </source>
</evidence>
<evidence type="ECO:0000313" key="6">
    <source>
        <dbReference type="EMBL" id="GAT32651.1"/>
    </source>
</evidence>
<dbReference type="InterPro" id="IPR037171">
    <property type="entry name" value="NagB/RpiA_transferase-like"/>
</dbReference>
<evidence type="ECO:0000313" key="7">
    <source>
        <dbReference type="Proteomes" id="UP000076023"/>
    </source>
</evidence>
<dbReference type="PANTHER" id="PTHR30363:SF4">
    <property type="entry name" value="GLYCEROL-3-PHOSPHATE REGULON REPRESSOR"/>
    <property type="match status" value="1"/>
</dbReference>
<evidence type="ECO:0000256" key="3">
    <source>
        <dbReference type="ARBA" id="ARBA00023125"/>
    </source>
</evidence>
<dbReference type="InterPro" id="IPR036388">
    <property type="entry name" value="WH-like_DNA-bd_sf"/>
</dbReference>
<comment type="caution">
    <text evidence="6">The sequence shown here is derived from an EMBL/GenBank/DDBJ whole genome shotgun (WGS) entry which is preliminary data.</text>
</comment>
<gene>
    <name evidence="6" type="ORF">TSACC_21050</name>
</gene>
<keyword evidence="1" id="KW-0678">Repressor</keyword>
<proteinExistence type="predicted"/>
<dbReference type="InterPro" id="IPR050313">
    <property type="entry name" value="Carb_Metab_HTH_regulators"/>
</dbReference>
<keyword evidence="3" id="KW-0238">DNA-binding</keyword>